<proteinExistence type="predicted"/>
<evidence type="ECO:0000313" key="2">
    <source>
        <dbReference type="Proteomes" id="UP001289374"/>
    </source>
</evidence>
<organism evidence="1 2">
    <name type="scientific">Sesamum angolense</name>
    <dbReference type="NCBI Taxonomy" id="2727404"/>
    <lineage>
        <taxon>Eukaryota</taxon>
        <taxon>Viridiplantae</taxon>
        <taxon>Streptophyta</taxon>
        <taxon>Embryophyta</taxon>
        <taxon>Tracheophyta</taxon>
        <taxon>Spermatophyta</taxon>
        <taxon>Magnoliopsida</taxon>
        <taxon>eudicotyledons</taxon>
        <taxon>Gunneridae</taxon>
        <taxon>Pentapetalae</taxon>
        <taxon>asterids</taxon>
        <taxon>lamiids</taxon>
        <taxon>Lamiales</taxon>
        <taxon>Pedaliaceae</taxon>
        <taxon>Sesamum</taxon>
    </lineage>
</organism>
<dbReference type="InterPro" id="IPR027471">
    <property type="entry name" value="YbeD-like_sf"/>
</dbReference>
<name>A0AAE1WZS9_9LAMI</name>
<dbReference type="InterPro" id="IPR015421">
    <property type="entry name" value="PyrdxlP-dep_Trfase_major"/>
</dbReference>
<keyword evidence="2" id="KW-1185">Reference proteome</keyword>
<dbReference type="Proteomes" id="UP001289374">
    <property type="component" value="Unassembled WGS sequence"/>
</dbReference>
<dbReference type="InterPro" id="IPR007454">
    <property type="entry name" value="UPF0250_YbeD-like"/>
</dbReference>
<evidence type="ECO:0008006" key="3">
    <source>
        <dbReference type="Google" id="ProtNLM"/>
    </source>
</evidence>
<evidence type="ECO:0000313" key="1">
    <source>
        <dbReference type="EMBL" id="KAK4402638.1"/>
    </source>
</evidence>
<dbReference type="Pfam" id="PF04359">
    <property type="entry name" value="DUF493"/>
    <property type="match status" value="1"/>
</dbReference>
<reference evidence="1" key="2">
    <citation type="journal article" date="2024" name="Plant">
        <title>Genomic evolution and insights into agronomic trait innovations of Sesamum species.</title>
        <authorList>
            <person name="Miao H."/>
            <person name="Wang L."/>
            <person name="Qu L."/>
            <person name="Liu H."/>
            <person name="Sun Y."/>
            <person name="Le M."/>
            <person name="Wang Q."/>
            <person name="Wei S."/>
            <person name="Zheng Y."/>
            <person name="Lin W."/>
            <person name="Duan Y."/>
            <person name="Cao H."/>
            <person name="Xiong S."/>
            <person name="Wang X."/>
            <person name="Wei L."/>
            <person name="Li C."/>
            <person name="Ma Q."/>
            <person name="Ju M."/>
            <person name="Zhao R."/>
            <person name="Li G."/>
            <person name="Mu C."/>
            <person name="Tian Q."/>
            <person name="Mei H."/>
            <person name="Zhang T."/>
            <person name="Gao T."/>
            <person name="Zhang H."/>
        </authorList>
    </citation>
    <scope>NUCLEOTIDE SEQUENCE</scope>
    <source>
        <strain evidence="1">K16</strain>
    </source>
</reference>
<dbReference type="PANTHER" id="PTHR34782:SF1">
    <property type="entry name" value="PHOSPHORIBOSYLFORMYLGLYCINAMIDINE SYNTHASE"/>
    <property type="match status" value="1"/>
</dbReference>
<sequence length="666" mass="74863">MACRSVMRVVFLTEPWLPLPFMSKKCSSFTPIISPHKKTSIPYPNCGCRISVNAKSYHFARNCSNSVNPSSSGDDSEQGPPQEAVLKAISEVSKTEGRVGQTTNVVIGGTVTDDSTNEWLALDQKVNTYPTVRGFTAIGTGGDDFVQAMVVAVESVLQQPIPEGQVKQKISSGGKYVSVNIGPVQVVSSEQVQAVYNAMRRDDRMKYFLRHTKYMANINRIGFDPLWLELECPGCQRAKGIMLQNHEGQACLNEESKSSTESEGQESSLCLCLTHLTRTADQAAWTKFEFILHLWAYSFWSRNNLIFVLEVVKKEQVHENRLKTSQILYAIDLVLVRFYDRSVYCCVEWTESKQKAHTVIPAHLVAEAISTLHGLDLRWSGPITPTEMQYVQQYVFAKYPEYCNGLVEESEKFDFYSLCINEDSPDSMSDDKKKSPKIVRESSFSPSFVANTTSDMSKVQLEPSKLLDILAKKTSFQGNFMSIPEIQARNQALQNCGLMEDDYLVVFTASVKEAMMMVAESYPFFRGNYYMTILGEEYDVIKGFASYKESKVIIAPETWLDLRIKGSQLSQYFRRKCKYSPKGLFAYSACTNSARSSMHWISEAHRNAWHVLLDATALDVGKDRLALALHRPDFVMCAVDIARSQPSKITCLLVRKKSFDAAATSA</sequence>
<protein>
    <recommendedName>
        <fullName evidence="3">Molybdenum cofactor sulfurase</fullName>
    </recommendedName>
</protein>
<dbReference type="Gene3D" id="3.30.70.260">
    <property type="match status" value="1"/>
</dbReference>
<dbReference type="AlphaFoldDB" id="A0AAE1WZS9"/>
<comment type="caution">
    <text evidence="1">The sequence shown here is derived from an EMBL/GenBank/DDBJ whole genome shotgun (WGS) entry which is preliminary data.</text>
</comment>
<reference evidence="1" key="1">
    <citation type="submission" date="2020-06" db="EMBL/GenBank/DDBJ databases">
        <authorList>
            <person name="Li T."/>
            <person name="Hu X."/>
            <person name="Zhang T."/>
            <person name="Song X."/>
            <person name="Zhang H."/>
            <person name="Dai N."/>
            <person name="Sheng W."/>
            <person name="Hou X."/>
            <person name="Wei L."/>
        </authorList>
    </citation>
    <scope>NUCLEOTIDE SEQUENCE</scope>
    <source>
        <strain evidence="1">K16</strain>
        <tissue evidence="1">Leaf</tissue>
    </source>
</reference>
<gene>
    <name evidence="1" type="ORF">Sango_1004500</name>
</gene>
<dbReference type="SUPFAM" id="SSF117991">
    <property type="entry name" value="YbeD/HP0495-like"/>
    <property type="match status" value="1"/>
</dbReference>
<dbReference type="EMBL" id="JACGWL010000005">
    <property type="protein sequence ID" value="KAK4402638.1"/>
    <property type="molecule type" value="Genomic_DNA"/>
</dbReference>
<dbReference type="PANTHER" id="PTHR34782">
    <property type="entry name" value="PHOSPHORIBOSYLFORMYLGLYCINAMIDINE SYNTHASE"/>
    <property type="match status" value="1"/>
</dbReference>
<dbReference type="Gene3D" id="3.40.640.10">
    <property type="entry name" value="Type I PLP-dependent aspartate aminotransferase-like (Major domain)"/>
    <property type="match status" value="1"/>
</dbReference>
<accession>A0AAE1WZS9</accession>